<dbReference type="PATRIC" id="fig|1604020.3.peg.2505"/>
<dbReference type="Proteomes" id="UP000035067">
    <property type="component" value="Unassembled WGS sequence"/>
</dbReference>
<name>A0A0G2HMV6_9SYNE</name>
<dbReference type="AlphaFoldDB" id="A0A0G2HMV6"/>
<comment type="caution">
    <text evidence="2">The sequence shown here is derived from an EMBL/GenBank/DDBJ whole genome shotgun (WGS) entry which is preliminary data.</text>
</comment>
<accession>A0A0G2HMV6</accession>
<evidence type="ECO:0000313" key="3">
    <source>
        <dbReference type="Proteomes" id="UP000035067"/>
    </source>
</evidence>
<dbReference type="PANTHER" id="PTHR47163:SF2">
    <property type="entry name" value="SI:DKEY-17M8.2"/>
    <property type="match status" value="1"/>
</dbReference>
<dbReference type="NCBIfam" id="NF033547">
    <property type="entry name" value="transpos_IS1595"/>
    <property type="match status" value="1"/>
</dbReference>
<evidence type="ECO:0000313" key="2">
    <source>
        <dbReference type="EMBL" id="KKZ12701.1"/>
    </source>
</evidence>
<protein>
    <recommendedName>
        <fullName evidence="1">ISXO2-like transposase domain-containing protein</fullName>
    </recommendedName>
</protein>
<proteinExistence type="predicted"/>
<dbReference type="InterPro" id="IPR024445">
    <property type="entry name" value="Tnp_ISXO2-like"/>
</dbReference>
<reference evidence="2 3" key="1">
    <citation type="submission" date="2015-01" db="EMBL/GenBank/DDBJ databases">
        <title>Lifestyle Evolution in Cyanobacterial Symbionts of Sponges.</title>
        <authorList>
            <person name="Burgsdorf I."/>
            <person name="Slaby B.M."/>
            <person name="Handley K.M."/>
            <person name="Haber M."/>
            <person name="Blom J."/>
            <person name="Marshall C.W."/>
            <person name="Gilbert J.A."/>
            <person name="Hentschel U."/>
            <person name="Steindler L."/>
        </authorList>
    </citation>
    <scope>NUCLEOTIDE SEQUENCE [LARGE SCALE GENOMIC DNA]</scope>
    <source>
        <strain evidence="2">SP3</strain>
    </source>
</reference>
<feature type="domain" description="ISXO2-like transposase" evidence="1">
    <location>
        <begin position="46"/>
        <end position="193"/>
    </location>
</feature>
<sequence length="227" mass="25402">MAIYLWATSFKDGSSMKLHRDLGITQKSAYFLAQRLPQACSGMPFSMEESAEAGETYLGGKRKNMSLDKRQQMTGTGTVGKTAVAGMKDRPTKQCAARVLPTTDADSLQRFVRDPVLPGVTLYADESHSYKGMPEYHRASANHSALEYVRQMAHTNGIESFWSPLKHAYIATFHHASPQHLHRYVNEFVTRFNMHVKDTISIMANMVLRMVGKRLTCHALVHPVGIS</sequence>
<gene>
    <name evidence="2" type="ORF">TE42_03640</name>
</gene>
<dbReference type="Pfam" id="PF12762">
    <property type="entry name" value="DDE_Tnp_IS1595"/>
    <property type="match status" value="1"/>
</dbReference>
<dbReference type="PANTHER" id="PTHR47163">
    <property type="entry name" value="DDE_TNP_IS1595 DOMAIN-CONTAINING PROTEIN"/>
    <property type="match status" value="1"/>
</dbReference>
<dbReference type="EMBL" id="JXQG01000014">
    <property type="protein sequence ID" value="KKZ12701.1"/>
    <property type="molecule type" value="Genomic_DNA"/>
</dbReference>
<dbReference type="SMART" id="SM01126">
    <property type="entry name" value="DDE_Tnp_IS1595"/>
    <property type="match status" value="1"/>
</dbReference>
<dbReference type="InterPro" id="IPR053164">
    <property type="entry name" value="IS1016-like_transposase"/>
</dbReference>
<evidence type="ECO:0000259" key="1">
    <source>
        <dbReference type="SMART" id="SM01126"/>
    </source>
</evidence>
<organism evidence="2 3">
    <name type="scientific">Candidatus Synechococcus spongiarum SP3</name>
    <dbReference type="NCBI Taxonomy" id="1604020"/>
    <lineage>
        <taxon>Bacteria</taxon>
        <taxon>Bacillati</taxon>
        <taxon>Cyanobacteriota</taxon>
        <taxon>Cyanophyceae</taxon>
        <taxon>Synechococcales</taxon>
        <taxon>Synechococcaceae</taxon>
        <taxon>Synechococcus</taxon>
    </lineage>
</organism>